<dbReference type="PROSITE" id="PS50158">
    <property type="entry name" value="ZF_CCHC"/>
    <property type="match status" value="1"/>
</dbReference>
<dbReference type="GO" id="GO:0008270">
    <property type="term" value="F:zinc ion binding"/>
    <property type="evidence" value="ECO:0007669"/>
    <property type="project" value="UniProtKB-KW"/>
</dbReference>
<feature type="non-terminal residue" evidence="3">
    <location>
        <position position="1"/>
    </location>
</feature>
<dbReference type="InterPro" id="IPR001878">
    <property type="entry name" value="Znf_CCHC"/>
</dbReference>
<organism evidence="3 4">
    <name type="scientific">Trifolium pratense</name>
    <name type="common">Red clover</name>
    <dbReference type="NCBI Taxonomy" id="57577"/>
    <lineage>
        <taxon>Eukaryota</taxon>
        <taxon>Viridiplantae</taxon>
        <taxon>Streptophyta</taxon>
        <taxon>Embryophyta</taxon>
        <taxon>Tracheophyta</taxon>
        <taxon>Spermatophyta</taxon>
        <taxon>Magnoliopsida</taxon>
        <taxon>eudicotyledons</taxon>
        <taxon>Gunneridae</taxon>
        <taxon>Pentapetalae</taxon>
        <taxon>rosids</taxon>
        <taxon>fabids</taxon>
        <taxon>Fabales</taxon>
        <taxon>Fabaceae</taxon>
        <taxon>Papilionoideae</taxon>
        <taxon>50 kb inversion clade</taxon>
        <taxon>NPAAA clade</taxon>
        <taxon>Hologalegina</taxon>
        <taxon>IRL clade</taxon>
        <taxon>Trifolieae</taxon>
        <taxon>Trifolium</taxon>
    </lineage>
</organism>
<comment type="caution">
    <text evidence="3">The sequence shown here is derived from an EMBL/GenBank/DDBJ whole genome shotgun (WGS) entry which is preliminary data.</text>
</comment>
<sequence>IMRTLIPEFDHVVVTIEEGNLMDTLKIEDKKNIQCYNCEKWGHYANDCWHGNGKQKAKYSDDDANLAQDDSNVPMMMKLTSLISIKAEGAGNMIIKKNDGKLVLKSPLARNRTFQTNFNAADEVQCMKPGKAFKSHPPTRSTRISNVVHSWLYLVKSLGGNSLKNKSVTPTSNTLFDGSDSESEDNIRENDVAIVTGIEELAAIERNNTWELVKLPHEKKAIEVKWVYKLKHNHDGSIAKQKARLVARGFLQKVGLDYSEVYAPLQGQKQ</sequence>
<keyword evidence="1" id="KW-0479">Metal-binding</keyword>
<dbReference type="STRING" id="57577.A0A2K3L8Q7"/>
<keyword evidence="1" id="KW-0863">Zinc-finger</keyword>
<dbReference type="InterPro" id="IPR036875">
    <property type="entry name" value="Znf_CCHC_sf"/>
</dbReference>
<evidence type="ECO:0000313" key="3">
    <source>
        <dbReference type="EMBL" id="PNX74917.1"/>
    </source>
</evidence>
<reference evidence="3 4" key="1">
    <citation type="journal article" date="2014" name="Am. J. Bot.">
        <title>Genome assembly and annotation for red clover (Trifolium pratense; Fabaceae).</title>
        <authorList>
            <person name="Istvanek J."/>
            <person name="Jaros M."/>
            <person name="Krenek A."/>
            <person name="Repkova J."/>
        </authorList>
    </citation>
    <scope>NUCLEOTIDE SEQUENCE [LARGE SCALE GENOMIC DNA]</scope>
    <source>
        <strain evidence="4">cv. Tatra</strain>
        <tissue evidence="3">Young leaves</tissue>
    </source>
</reference>
<dbReference type="GO" id="GO:0003676">
    <property type="term" value="F:nucleic acid binding"/>
    <property type="evidence" value="ECO:0007669"/>
    <property type="project" value="InterPro"/>
</dbReference>
<evidence type="ECO:0000259" key="2">
    <source>
        <dbReference type="PROSITE" id="PS50158"/>
    </source>
</evidence>
<evidence type="ECO:0000256" key="1">
    <source>
        <dbReference type="PROSITE-ProRule" id="PRU00047"/>
    </source>
</evidence>
<dbReference type="Gene3D" id="4.10.60.10">
    <property type="entry name" value="Zinc finger, CCHC-type"/>
    <property type="match status" value="1"/>
</dbReference>
<dbReference type="Pfam" id="PF07727">
    <property type="entry name" value="RVT_2"/>
    <property type="match status" value="1"/>
</dbReference>
<name>A0A2K3L8Q7_TRIPR</name>
<dbReference type="SUPFAM" id="SSF57756">
    <property type="entry name" value="Retrovirus zinc finger-like domains"/>
    <property type="match status" value="1"/>
</dbReference>
<reference evidence="3 4" key="2">
    <citation type="journal article" date="2017" name="Front. Plant Sci.">
        <title>Gene Classification and Mining of Molecular Markers Useful in Red Clover (Trifolium pratense) Breeding.</title>
        <authorList>
            <person name="Istvanek J."/>
            <person name="Dluhosova J."/>
            <person name="Dluhos P."/>
            <person name="Patkova L."/>
            <person name="Nedelnik J."/>
            <person name="Repkova J."/>
        </authorList>
    </citation>
    <scope>NUCLEOTIDE SEQUENCE [LARGE SCALE GENOMIC DNA]</scope>
    <source>
        <strain evidence="4">cv. Tatra</strain>
        <tissue evidence="3">Young leaves</tissue>
    </source>
</reference>
<protein>
    <recommendedName>
        <fullName evidence="2">CCHC-type domain-containing protein</fullName>
    </recommendedName>
</protein>
<dbReference type="EMBL" id="ASHM01028259">
    <property type="protein sequence ID" value="PNX74917.1"/>
    <property type="molecule type" value="Genomic_DNA"/>
</dbReference>
<dbReference type="AlphaFoldDB" id="A0A2K3L8Q7"/>
<dbReference type="Proteomes" id="UP000236291">
    <property type="component" value="Unassembled WGS sequence"/>
</dbReference>
<evidence type="ECO:0000313" key="4">
    <source>
        <dbReference type="Proteomes" id="UP000236291"/>
    </source>
</evidence>
<dbReference type="InterPro" id="IPR013103">
    <property type="entry name" value="RVT_2"/>
</dbReference>
<feature type="domain" description="CCHC-type" evidence="2">
    <location>
        <begin position="35"/>
        <end position="48"/>
    </location>
</feature>
<gene>
    <name evidence="3" type="ORF">L195_g030846</name>
</gene>
<accession>A0A2K3L8Q7</accession>
<keyword evidence="1" id="KW-0862">Zinc</keyword>
<proteinExistence type="predicted"/>